<name>A0ABY7ND56_9MICO</name>
<feature type="transmembrane region" description="Helical" evidence="2">
    <location>
        <begin position="25"/>
        <end position="46"/>
    </location>
</feature>
<proteinExistence type="predicted"/>
<gene>
    <name evidence="4" type="ORF">KIV56_14470</name>
</gene>
<dbReference type="EMBL" id="CP075584">
    <property type="protein sequence ID" value="WBM79520.1"/>
    <property type="molecule type" value="Genomic_DNA"/>
</dbReference>
<protein>
    <submittedName>
        <fullName evidence="4">DUF4350 domain-containing protein</fullName>
    </submittedName>
</protein>
<feature type="compositionally biased region" description="Basic residues" evidence="1">
    <location>
        <begin position="313"/>
        <end position="331"/>
    </location>
</feature>
<reference evidence="4 5" key="1">
    <citation type="submission" date="2021-05" db="EMBL/GenBank/DDBJ databases">
        <authorList>
            <person name="Kumar R."/>
            <person name="Kumar A."/>
            <person name="Mukhia S."/>
        </authorList>
    </citation>
    <scope>NUCLEOTIDE SEQUENCE [LARGE SCALE GENOMIC DNA]</scope>
    <source>
        <strain evidence="4 5">ERMR7:08</strain>
    </source>
</reference>
<feature type="region of interest" description="Disordered" evidence="1">
    <location>
        <begin position="203"/>
        <end position="417"/>
    </location>
</feature>
<evidence type="ECO:0000259" key="3">
    <source>
        <dbReference type="Pfam" id="PF14258"/>
    </source>
</evidence>
<evidence type="ECO:0000256" key="1">
    <source>
        <dbReference type="SAM" id="MobiDB-lite"/>
    </source>
</evidence>
<feature type="compositionally biased region" description="Basic and acidic residues" evidence="1">
    <location>
        <begin position="291"/>
        <end position="305"/>
    </location>
</feature>
<keyword evidence="2" id="KW-1133">Transmembrane helix</keyword>
<keyword evidence="5" id="KW-1185">Reference proteome</keyword>
<feature type="compositionally biased region" description="Low complexity" evidence="1">
    <location>
        <begin position="332"/>
        <end position="341"/>
    </location>
</feature>
<feature type="compositionally biased region" description="Basic and acidic residues" evidence="1">
    <location>
        <begin position="389"/>
        <end position="398"/>
    </location>
</feature>
<dbReference type="Pfam" id="PF14258">
    <property type="entry name" value="DUF4350"/>
    <property type="match status" value="1"/>
</dbReference>
<sequence length="417" mass="43683">MTTLAGTVAVATTPTLRAAARRSRFWVLAGIGALLVAIAATLLAGAGSGGGTPLAADNAAPAGARALAEVLRQQGAHVTTADTLDEARTLAAASSDPTLFFTDPNGYLTNDQISAMAALAPRTVVVAPGFLLLQTLAPAVGFGGVADSLDGAGDRCDLPAAIRAGSVAPGGKTLSLPADSAERGCFPSGRNSFAVVGATLPATEPDPRCRRRHLQQRRDHGIRSRCPRTGPARGERGPDLVPADPGGCRGHRPAEPRRVDAGLGHTHDPAPRGRLPRRGRVAGQAARTARRREPAGDRARERDDGGQGPPLRPRQRTPPRPRFPAGRHRAAPRGPGRAVQAREPRRRRARGVRPDRARPGRGTLRPRRRGPGHGPGPRRPVRPAPGPGARRDRRERPARGSAGIRHTPATTPGRMDP</sequence>
<evidence type="ECO:0000313" key="5">
    <source>
        <dbReference type="Proteomes" id="UP001212421"/>
    </source>
</evidence>
<dbReference type="Proteomes" id="UP001212421">
    <property type="component" value="Chromosome"/>
</dbReference>
<accession>A0ABY7ND56</accession>
<evidence type="ECO:0000256" key="2">
    <source>
        <dbReference type="SAM" id="Phobius"/>
    </source>
</evidence>
<keyword evidence="2" id="KW-0472">Membrane</keyword>
<feature type="compositionally biased region" description="Basic and acidic residues" evidence="1">
    <location>
        <begin position="252"/>
        <end position="271"/>
    </location>
</feature>
<dbReference type="InterPro" id="IPR025646">
    <property type="entry name" value="DUF4350"/>
</dbReference>
<organism evidence="4 5">
    <name type="scientific">Cryobacterium breve</name>
    <dbReference type="NCBI Taxonomy" id="1259258"/>
    <lineage>
        <taxon>Bacteria</taxon>
        <taxon>Bacillati</taxon>
        <taxon>Actinomycetota</taxon>
        <taxon>Actinomycetes</taxon>
        <taxon>Micrococcales</taxon>
        <taxon>Microbacteriaceae</taxon>
        <taxon>Cryobacterium</taxon>
    </lineage>
</organism>
<feature type="domain" description="DUF4350" evidence="3">
    <location>
        <begin position="57"/>
        <end position="191"/>
    </location>
</feature>
<evidence type="ECO:0000313" key="4">
    <source>
        <dbReference type="EMBL" id="WBM79520.1"/>
    </source>
</evidence>
<keyword evidence="2" id="KW-0812">Transmembrane</keyword>